<comment type="pathway">
    <text evidence="5">Cofactor biosynthesis; ubiquinone biosynthesis.</text>
</comment>
<gene>
    <name evidence="5" type="primary">ubiG</name>
    <name evidence="6" type="ORF">CWE09_03960</name>
</gene>
<evidence type="ECO:0000256" key="1">
    <source>
        <dbReference type="ARBA" id="ARBA00022603"/>
    </source>
</evidence>
<keyword evidence="1 5" id="KW-0489">Methyltransferase</keyword>
<comment type="catalytic activity">
    <reaction evidence="5">
        <text>a 3-demethylubiquinol + S-adenosyl-L-methionine = a ubiquinol + S-adenosyl-L-homocysteine + H(+)</text>
        <dbReference type="Rhea" id="RHEA:44380"/>
        <dbReference type="Rhea" id="RHEA-COMP:9566"/>
        <dbReference type="Rhea" id="RHEA-COMP:10914"/>
        <dbReference type="ChEBI" id="CHEBI:15378"/>
        <dbReference type="ChEBI" id="CHEBI:17976"/>
        <dbReference type="ChEBI" id="CHEBI:57856"/>
        <dbReference type="ChEBI" id="CHEBI:59789"/>
        <dbReference type="ChEBI" id="CHEBI:84422"/>
        <dbReference type="EC" id="2.1.1.64"/>
    </reaction>
</comment>
<keyword evidence="2 5" id="KW-0808">Transferase</keyword>
<accession>A0A432W7B5</accession>
<dbReference type="SUPFAM" id="SSF53335">
    <property type="entry name" value="S-adenosyl-L-methionine-dependent methyltransferases"/>
    <property type="match status" value="1"/>
</dbReference>
<evidence type="ECO:0000256" key="2">
    <source>
        <dbReference type="ARBA" id="ARBA00022679"/>
    </source>
</evidence>
<evidence type="ECO:0000256" key="4">
    <source>
        <dbReference type="ARBA" id="ARBA00022691"/>
    </source>
</evidence>
<dbReference type="GO" id="GO:0102208">
    <property type="term" value="F:2-polyprenyl-6-hydroxyphenol methylase activity"/>
    <property type="evidence" value="ECO:0007669"/>
    <property type="project" value="UniProtKB-EC"/>
</dbReference>
<feature type="binding site" evidence="5">
    <location>
        <position position="48"/>
    </location>
    <ligand>
        <name>S-adenosyl-L-methionine</name>
        <dbReference type="ChEBI" id="CHEBI:59789"/>
    </ligand>
</feature>
<organism evidence="6 7">
    <name type="scientific">Aliidiomarina minuta</name>
    <dbReference type="NCBI Taxonomy" id="880057"/>
    <lineage>
        <taxon>Bacteria</taxon>
        <taxon>Pseudomonadati</taxon>
        <taxon>Pseudomonadota</taxon>
        <taxon>Gammaproteobacteria</taxon>
        <taxon>Alteromonadales</taxon>
        <taxon>Idiomarinaceae</taxon>
        <taxon>Aliidiomarina</taxon>
    </lineage>
</organism>
<dbReference type="EMBL" id="PIPL01000001">
    <property type="protein sequence ID" value="RUO25889.1"/>
    <property type="molecule type" value="Genomic_DNA"/>
</dbReference>
<keyword evidence="3 5" id="KW-0831">Ubiquinone biosynthesis</keyword>
<keyword evidence="4 5" id="KW-0949">S-adenosyl-L-methionine</keyword>
<dbReference type="Proteomes" id="UP000288293">
    <property type="component" value="Unassembled WGS sequence"/>
</dbReference>
<dbReference type="InterPro" id="IPR010233">
    <property type="entry name" value="UbiG_MeTrfase"/>
</dbReference>
<dbReference type="GO" id="GO:0032259">
    <property type="term" value="P:methylation"/>
    <property type="evidence" value="ECO:0007669"/>
    <property type="project" value="UniProtKB-KW"/>
</dbReference>
<dbReference type="RefSeq" id="WP_126802707.1">
    <property type="nucleotide sequence ID" value="NZ_PIPL01000001.1"/>
</dbReference>
<reference evidence="6 7" key="1">
    <citation type="journal article" date="2011" name="Front. Microbiol.">
        <title>Genomic signatures of strain selection and enhancement in Bacillus atrophaeus var. globigii, a historical biowarfare simulant.</title>
        <authorList>
            <person name="Gibbons H.S."/>
            <person name="Broomall S.M."/>
            <person name="McNew L.A."/>
            <person name="Daligault H."/>
            <person name="Chapman C."/>
            <person name="Bruce D."/>
            <person name="Karavis M."/>
            <person name="Krepps M."/>
            <person name="McGregor P.A."/>
            <person name="Hong C."/>
            <person name="Park K.H."/>
            <person name="Akmal A."/>
            <person name="Feldman A."/>
            <person name="Lin J.S."/>
            <person name="Chang W.E."/>
            <person name="Higgs B.W."/>
            <person name="Demirev P."/>
            <person name="Lindquist J."/>
            <person name="Liem A."/>
            <person name="Fochler E."/>
            <person name="Read T.D."/>
            <person name="Tapia R."/>
            <person name="Johnson S."/>
            <person name="Bishop-Lilly K.A."/>
            <person name="Detter C."/>
            <person name="Han C."/>
            <person name="Sozhamannan S."/>
            <person name="Rosenzweig C.N."/>
            <person name="Skowronski E.W."/>
        </authorList>
    </citation>
    <scope>NUCLEOTIDE SEQUENCE [LARGE SCALE GENOMIC DNA]</scope>
    <source>
        <strain evidence="6 7">MLST1</strain>
    </source>
</reference>
<dbReference type="EC" id="2.1.1.64" evidence="5"/>
<dbReference type="Gene3D" id="3.40.50.150">
    <property type="entry name" value="Vaccinia Virus protein VP39"/>
    <property type="match status" value="1"/>
</dbReference>
<dbReference type="GO" id="GO:0010420">
    <property type="term" value="F:polyprenyldihydroxybenzoate methyltransferase activity"/>
    <property type="evidence" value="ECO:0007669"/>
    <property type="project" value="InterPro"/>
</dbReference>
<comment type="similarity">
    <text evidence="5">Belongs to the methyltransferase superfamily. UbiG/COQ3 family.</text>
</comment>
<comment type="catalytic activity">
    <reaction evidence="5">
        <text>a 3-(all-trans-polyprenyl)benzene-1,2-diol + S-adenosyl-L-methionine = a 2-methoxy-6-(all-trans-polyprenyl)phenol + S-adenosyl-L-homocysteine + H(+)</text>
        <dbReference type="Rhea" id="RHEA:31411"/>
        <dbReference type="Rhea" id="RHEA-COMP:9550"/>
        <dbReference type="Rhea" id="RHEA-COMP:9551"/>
        <dbReference type="ChEBI" id="CHEBI:15378"/>
        <dbReference type="ChEBI" id="CHEBI:57856"/>
        <dbReference type="ChEBI" id="CHEBI:59789"/>
        <dbReference type="ChEBI" id="CHEBI:62729"/>
        <dbReference type="ChEBI" id="CHEBI:62731"/>
        <dbReference type="EC" id="2.1.1.222"/>
    </reaction>
</comment>
<comment type="caution">
    <text evidence="6">The sequence shown here is derived from an EMBL/GenBank/DDBJ whole genome shotgun (WGS) entry which is preliminary data.</text>
</comment>
<name>A0A432W7B5_9GAMM</name>
<dbReference type="CDD" id="cd02440">
    <property type="entry name" value="AdoMet_MTases"/>
    <property type="match status" value="1"/>
</dbReference>
<dbReference type="EC" id="2.1.1.222" evidence="5"/>
<dbReference type="PANTHER" id="PTHR43464:SF19">
    <property type="entry name" value="UBIQUINONE BIOSYNTHESIS O-METHYLTRANSFERASE, MITOCHONDRIAL"/>
    <property type="match status" value="1"/>
</dbReference>
<feature type="binding site" evidence="5">
    <location>
        <position position="146"/>
    </location>
    <ligand>
        <name>S-adenosyl-L-methionine</name>
        <dbReference type="ChEBI" id="CHEBI:59789"/>
    </ligand>
</feature>
<evidence type="ECO:0000256" key="5">
    <source>
        <dbReference type="HAMAP-Rule" id="MF_00472"/>
    </source>
</evidence>
<dbReference type="PANTHER" id="PTHR43464">
    <property type="entry name" value="METHYLTRANSFERASE"/>
    <property type="match status" value="1"/>
</dbReference>
<feature type="binding site" evidence="5">
    <location>
        <position position="81"/>
    </location>
    <ligand>
        <name>S-adenosyl-L-methionine</name>
        <dbReference type="ChEBI" id="CHEBI:59789"/>
    </ligand>
</feature>
<dbReference type="Pfam" id="PF13489">
    <property type="entry name" value="Methyltransf_23"/>
    <property type="match status" value="1"/>
</dbReference>
<protein>
    <recommendedName>
        <fullName evidence="5">Ubiquinone biosynthesis O-methyltransferase</fullName>
    </recommendedName>
    <alternativeName>
        <fullName evidence="5">2-polyprenyl-6-hydroxyphenol methylase</fullName>
        <ecNumber evidence="5">2.1.1.222</ecNumber>
    </alternativeName>
    <alternativeName>
        <fullName evidence="5">3-demethylubiquinone 3-O-methyltransferase</fullName>
        <ecNumber evidence="5">2.1.1.64</ecNumber>
    </alternativeName>
</protein>
<feature type="binding site" evidence="5">
    <location>
        <position position="102"/>
    </location>
    <ligand>
        <name>S-adenosyl-L-methionine</name>
        <dbReference type="ChEBI" id="CHEBI:59789"/>
    </ligand>
</feature>
<evidence type="ECO:0000313" key="7">
    <source>
        <dbReference type="Proteomes" id="UP000288293"/>
    </source>
</evidence>
<dbReference type="AlphaFoldDB" id="A0A432W7B5"/>
<dbReference type="NCBIfam" id="TIGR01983">
    <property type="entry name" value="UbiG"/>
    <property type="match status" value="1"/>
</dbReference>
<sequence length="264" mass="29507">MLRKEQKTRVVAGDAKREQELARFDQMAQAWWDPDGAFKHVLAFNDARLKIILPMLQQHFNAPLSDNGEVNLSGLRILDIGCGGGLISEALALHGASVTGIDGSDVSIEVAKAHARQSNVEVDYQHKLAEELVDEGWSAFDVVLNTEVIEHVADQQGLIDTCCTLCNAKGLIVMATLNRTLKSWLFGIIGAEYVLRLLPKGTHDWRYFVRPGEMAEMLAKHDFSLQSLHGLSFNPFTKHWRESENTQVNYLLSAKNNSAQLRRL</sequence>
<dbReference type="InterPro" id="IPR029063">
    <property type="entry name" value="SAM-dependent_MTases_sf"/>
</dbReference>
<dbReference type="GO" id="GO:0061542">
    <property type="term" value="F:3-demethylubiquinol 3-O-methyltransferase activity"/>
    <property type="evidence" value="ECO:0007669"/>
    <property type="project" value="UniProtKB-UniRule"/>
</dbReference>
<evidence type="ECO:0000256" key="3">
    <source>
        <dbReference type="ARBA" id="ARBA00022688"/>
    </source>
</evidence>
<dbReference type="HAMAP" id="MF_00472">
    <property type="entry name" value="UbiG"/>
    <property type="match status" value="1"/>
</dbReference>
<dbReference type="UniPathway" id="UPA00232"/>
<dbReference type="OrthoDB" id="9801538at2"/>
<keyword evidence="7" id="KW-1185">Reference proteome</keyword>
<proteinExistence type="inferred from homology"/>
<comment type="function">
    <text evidence="5">O-methyltransferase that catalyzes the 2 O-methylation steps in the ubiquinone biosynthetic pathway.</text>
</comment>
<evidence type="ECO:0000313" key="6">
    <source>
        <dbReference type="EMBL" id="RUO25889.1"/>
    </source>
</evidence>